<dbReference type="AlphaFoldDB" id="A0A2U3IEE3"/>
<dbReference type="Pfam" id="PF00440">
    <property type="entry name" value="TetR_N"/>
    <property type="match status" value="1"/>
</dbReference>
<accession>A0A2U3IEE3</accession>
<dbReference type="Proteomes" id="UP000238169">
    <property type="component" value="Unassembled WGS sequence"/>
</dbReference>
<dbReference type="SUPFAM" id="SSF46689">
    <property type="entry name" value="Homeodomain-like"/>
    <property type="match status" value="1"/>
</dbReference>
<dbReference type="PROSITE" id="PS50977">
    <property type="entry name" value="HTH_TETR_2"/>
    <property type="match status" value="1"/>
</dbReference>
<keyword evidence="2 4" id="KW-0238">DNA-binding</keyword>
<evidence type="ECO:0000256" key="1">
    <source>
        <dbReference type="ARBA" id="ARBA00023015"/>
    </source>
</evidence>
<evidence type="ECO:0000313" key="6">
    <source>
        <dbReference type="EMBL" id="SPB18574.1"/>
    </source>
</evidence>
<feature type="DNA-binding region" description="H-T-H motif" evidence="4">
    <location>
        <begin position="30"/>
        <end position="49"/>
    </location>
</feature>
<evidence type="ECO:0000259" key="5">
    <source>
        <dbReference type="PROSITE" id="PS50977"/>
    </source>
</evidence>
<dbReference type="PANTHER" id="PTHR30055">
    <property type="entry name" value="HTH-TYPE TRANSCRIPTIONAL REGULATOR RUTR"/>
    <property type="match status" value="1"/>
</dbReference>
<evidence type="ECO:0000313" key="7">
    <source>
        <dbReference type="Proteomes" id="UP000238169"/>
    </source>
</evidence>
<sequence length="196" mass="21705">MPQVKKAEVREAILEAAFAAFSTKGYSATTMTEIARQAGTTVANIYVYFDSKLIILYEIYHPWLTRQFHALRTDVLLLSNPRKKIRRIIKGIWADIPAADHAFANSLIDALASAPAGMRKPGNLLVSVETLLTQLLLDSLPPERAGVVHGDLLAHLIWMAFDGFVINHRIGDERDIEKIATMMADLLLGQSAPDAR</sequence>
<dbReference type="Gene3D" id="1.10.357.10">
    <property type="entry name" value="Tetracycline Repressor, domain 2"/>
    <property type="match status" value="1"/>
</dbReference>
<feature type="domain" description="HTH tetR-type" evidence="5">
    <location>
        <begin position="7"/>
        <end position="67"/>
    </location>
</feature>
<evidence type="ECO:0000256" key="2">
    <source>
        <dbReference type="ARBA" id="ARBA00023125"/>
    </source>
</evidence>
<dbReference type="InterPro" id="IPR001647">
    <property type="entry name" value="HTH_TetR"/>
</dbReference>
<dbReference type="InterPro" id="IPR050109">
    <property type="entry name" value="HTH-type_TetR-like_transc_reg"/>
</dbReference>
<protein>
    <submittedName>
        <fullName evidence="6">TetR family transcriptional regulator</fullName>
    </submittedName>
</protein>
<gene>
    <name evidence="6" type="ORF">NOV72_05774</name>
</gene>
<reference evidence="7" key="1">
    <citation type="submission" date="2018-01" db="EMBL/GenBank/DDBJ databases">
        <authorList>
            <person name="Peeters C."/>
        </authorList>
    </citation>
    <scope>NUCLEOTIDE SEQUENCE [LARGE SCALE GENOMIC DNA]</scope>
</reference>
<keyword evidence="1" id="KW-0805">Transcription regulation</keyword>
<dbReference type="PRINTS" id="PR00455">
    <property type="entry name" value="HTHTETR"/>
</dbReference>
<dbReference type="GO" id="GO:0000976">
    <property type="term" value="F:transcription cis-regulatory region binding"/>
    <property type="evidence" value="ECO:0007669"/>
    <property type="project" value="TreeGrafter"/>
</dbReference>
<name>A0A2U3IEE3_9BURK</name>
<evidence type="ECO:0000256" key="4">
    <source>
        <dbReference type="PROSITE-ProRule" id="PRU00335"/>
    </source>
</evidence>
<keyword evidence="3" id="KW-0804">Transcription</keyword>
<dbReference type="RefSeq" id="WP_106858020.1">
    <property type="nucleotide sequence ID" value="NZ_OGTP01000033.1"/>
</dbReference>
<proteinExistence type="predicted"/>
<dbReference type="GO" id="GO:0003700">
    <property type="term" value="F:DNA-binding transcription factor activity"/>
    <property type="evidence" value="ECO:0007669"/>
    <property type="project" value="TreeGrafter"/>
</dbReference>
<organism evidence="6 7">
    <name type="scientific">Caballeronia novacaledonica</name>
    <dbReference type="NCBI Taxonomy" id="1544861"/>
    <lineage>
        <taxon>Bacteria</taxon>
        <taxon>Pseudomonadati</taxon>
        <taxon>Pseudomonadota</taxon>
        <taxon>Betaproteobacteria</taxon>
        <taxon>Burkholderiales</taxon>
        <taxon>Burkholderiaceae</taxon>
        <taxon>Caballeronia</taxon>
    </lineage>
</organism>
<keyword evidence="7" id="KW-1185">Reference proteome</keyword>
<dbReference type="PANTHER" id="PTHR30055:SF234">
    <property type="entry name" value="HTH-TYPE TRANSCRIPTIONAL REGULATOR BETI"/>
    <property type="match status" value="1"/>
</dbReference>
<dbReference type="EMBL" id="OGTP01000033">
    <property type="protein sequence ID" value="SPB18574.1"/>
    <property type="molecule type" value="Genomic_DNA"/>
</dbReference>
<dbReference type="OrthoDB" id="8688418at2"/>
<dbReference type="InterPro" id="IPR009057">
    <property type="entry name" value="Homeodomain-like_sf"/>
</dbReference>
<evidence type="ECO:0000256" key="3">
    <source>
        <dbReference type="ARBA" id="ARBA00023163"/>
    </source>
</evidence>